<accession>A0A7W8LEP8</accession>
<reference evidence="4 5" key="1">
    <citation type="submission" date="2020-08" db="EMBL/GenBank/DDBJ databases">
        <title>Genomic Encyclopedia of Type Strains, Phase IV (KMG-V): Genome sequencing to study the core and pangenomes of soil and plant-associated prokaryotes.</title>
        <authorList>
            <person name="Whitman W."/>
        </authorList>
    </citation>
    <scope>NUCLEOTIDE SEQUENCE [LARGE SCALE GENOMIC DNA]</scope>
    <source>
        <strain evidence="4 5">JPY162</strain>
    </source>
</reference>
<dbReference type="AlphaFoldDB" id="A0A7W8LEP8"/>
<dbReference type="InterPro" id="IPR020904">
    <property type="entry name" value="Sc_DH/Rdtase_CS"/>
</dbReference>
<gene>
    <name evidence="4" type="ORF">HDG41_007717</name>
</gene>
<evidence type="ECO:0000256" key="2">
    <source>
        <dbReference type="ARBA" id="ARBA00023002"/>
    </source>
</evidence>
<dbReference type="PANTHER" id="PTHR45024">
    <property type="entry name" value="DEHYDROGENASES, SHORT CHAIN"/>
    <property type="match status" value="1"/>
</dbReference>
<name>A0A7W8LEP8_9BURK</name>
<protein>
    <submittedName>
        <fullName evidence="4">NAD(P)-dependent dehydrogenase (Short-subunit alcohol dehydrogenase family)</fullName>
    </submittedName>
</protein>
<dbReference type="InterPro" id="IPR002347">
    <property type="entry name" value="SDR_fam"/>
</dbReference>
<dbReference type="Gene3D" id="3.40.50.720">
    <property type="entry name" value="NAD(P)-binding Rossmann-like Domain"/>
    <property type="match status" value="2"/>
</dbReference>
<dbReference type="Pfam" id="PF00106">
    <property type="entry name" value="adh_short"/>
    <property type="match status" value="1"/>
</dbReference>
<proteinExistence type="inferred from homology"/>
<evidence type="ECO:0000313" key="4">
    <source>
        <dbReference type="EMBL" id="MBB5405621.1"/>
    </source>
</evidence>
<dbReference type="RefSeq" id="WP_184228900.1">
    <property type="nucleotide sequence ID" value="NZ_JACHDE010000037.1"/>
</dbReference>
<dbReference type="PRINTS" id="PR00080">
    <property type="entry name" value="SDRFAMILY"/>
</dbReference>
<dbReference type="InterPro" id="IPR036291">
    <property type="entry name" value="NAD(P)-bd_dom_sf"/>
</dbReference>
<evidence type="ECO:0000313" key="5">
    <source>
        <dbReference type="Proteomes" id="UP000592820"/>
    </source>
</evidence>
<dbReference type="InterPro" id="IPR051687">
    <property type="entry name" value="Peroxisomal_Beta-Oxidation"/>
</dbReference>
<dbReference type="Proteomes" id="UP000592820">
    <property type="component" value="Unassembled WGS sequence"/>
</dbReference>
<comment type="caution">
    <text evidence="4">The sequence shown here is derived from an EMBL/GenBank/DDBJ whole genome shotgun (WGS) entry which is preliminary data.</text>
</comment>
<keyword evidence="2" id="KW-0560">Oxidoreductase</keyword>
<organism evidence="4 5">
    <name type="scientific">Paraburkholderia youngii</name>
    <dbReference type="NCBI Taxonomy" id="2782701"/>
    <lineage>
        <taxon>Bacteria</taxon>
        <taxon>Pseudomonadati</taxon>
        <taxon>Pseudomonadota</taxon>
        <taxon>Betaproteobacteria</taxon>
        <taxon>Burkholderiales</taxon>
        <taxon>Burkholderiaceae</taxon>
        <taxon>Paraburkholderia</taxon>
    </lineage>
</organism>
<dbReference type="PRINTS" id="PR00081">
    <property type="entry name" value="GDHRDH"/>
</dbReference>
<evidence type="ECO:0000256" key="3">
    <source>
        <dbReference type="RuleBase" id="RU000363"/>
    </source>
</evidence>
<sequence length="339" mass="35964">MNAQDVLDADSTIRFDGRVAIVTGAGSGLGRDYAKALAARGAAVVVNDLGTDPRGNVLSDIGARSAALGVVEEIETAGGKAIACHESCATRAGGTAIVDAALDAFGRVDVLIHNAGFLCNAPFEELTDEQIRSIMDVHLMAAFYVGQPAWRAMQAAKYGRIVLTSSASAMFGSVWQANYGAAKAGLVGLMNSIGPEGEKYGIQVNALLPCGASRLGQGSDEWPADFHDGMPEDFALVAPGIRNEFVVPMAIWLASERCKANRALYTATGGRFARVFVGEADGWLSQHGRPPTPEDIERHLAEIDDTTHFDQPQSVWGEFESIISGYRAEAKRRLDPPGL</sequence>
<dbReference type="PROSITE" id="PS00061">
    <property type="entry name" value="ADH_SHORT"/>
    <property type="match status" value="1"/>
</dbReference>
<comment type="similarity">
    <text evidence="1 3">Belongs to the short-chain dehydrogenases/reductases (SDR) family.</text>
</comment>
<dbReference type="GO" id="GO:0016491">
    <property type="term" value="F:oxidoreductase activity"/>
    <property type="evidence" value="ECO:0007669"/>
    <property type="project" value="UniProtKB-KW"/>
</dbReference>
<dbReference type="EMBL" id="JACHDE010000037">
    <property type="protein sequence ID" value="MBB5405621.1"/>
    <property type="molecule type" value="Genomic_DNA"/>
</dbReference>
<dbReference type="PANTHER" id="PTHR45024:SF2">
    <property type="entry name" value="SCP2 DOMAIN-CONTAINING PROTEIN"/>
    <property type="match status" value="1"/>
</dbReference>
<evidence type="ECO:0000256" key="1">
    <source>
        <dbReference type="ARBA" id="ARBA00006484"/>
    </source>
</evidence>
<dbReference type="SUPFAM" id="SSF51735">
    <property type="entry name" value="NAD(P)-binding Rossmann-fold domains"/>
    <property type="match status" value="1"/>
</dbReference>